<comment type="caution">
    <text evidence="1">The sequence shown here is derived from an EMBL/GenBank/DDBJ whole genome shotgun (WGS) entry which is preliminary data.</text>
</comment>
<protein>
    <submittedName>
        <fullName evidence="1">Uncharacterized protein</fullName>
    </submittedName>
</protein>
<dbReference type="Proteomes" id="UP001303046">
    <property type="component" value="Unassembled WGS sequence"/>
</dbReference>
<accession>A0ABR1BLB0</accession>
<evidence type="ECO:0000313" key="2">
    <source>
        <dbReference type="Proteomes" id="UP001303046"/>
    </source>
</evidence>
<reference evidence="1 2" key="1">
    <citation type="submission" date="2023-08" db="EMBL/GenBank/DDBJ databases">
        <title>A Necator americanus chromosomal reference genome.</title>
        <authorList>
            <person name="Ilik V."/>
            <person name="Petrzelkova K.J."/>
            <person name="Pardy F."/>
            <person name="Fuh T."/>
            <person name="Niatou-Singa F.S."/>
            <person name="Gouil Q."/>
            <person name="Baker L."/>
            <person name="Ritchie M.E."/>
            <person name="Jex A.R."/>
            <person name="Gazzola D."/>
            <person name="Li H."/>
            <person name="Toshio Fujiwara R."/>
            <person name="Zhan B."/>
            <person name="Aroian R.V."/>
            <person name="Pafco B."/>
            <person name="Schwarz E.M."/>
        </authorList>
    </citation>
    <scope>NUCLEOTIDE SEQUENCE [LARGE SCALE GENOMIC DNA]</scope>
    <source>
        <strain evidence="1 2">Aroian</strain>
        <tissue evidence="1">Whole animal</tissue>
    </source>
</reference>
<name>A0ABR1BLB0_NECAM</name>
<gene>
    <name evidence="1" type="primary">Necator_chrI.g1255</name>
    <name evidence="1" type="ORF">RB195_005129</name>
</gene>
<organism evidence="1 2">
    <name type="scientific">Necator americanus</name>
    <name type="common">Human hookworm</name>
    <dbReference type="NCBI Taxonomy" id="51031"/>
    <lineage>
        <taxon>Eukaryota</taxon>
        <taxon>Metazoa</taxon>
        <taxon>Ecdysozoa</taxon>
        <taxon>Nematoda</taxon>
        <taxon>Chromadorea</taxon>
        <taxon>Rhabditida</taxon>
        <taxon>Rhabditina</taxon>
        <taxon>Rhabditomorpha</taxon>
        <taxon>Strongyloidea</taxon>
        <taxon>Ancylostomatidae</taxon>
        <taxon>Bunostominae</taxon>
        <taxon>Necator</taxon>
    </lineage>
</organism>
<evidence type="ECO:0000313" key="1">
    <source>
        <dbReference type="EMBL" id="KAK6727232.1"/>
    </source>
</evidence>
<proteinExistence type="predicted"/>
<dbReference type="EMBL" id="JAVFWL010000001">
    <property type="protein sequence ID" value="KAK6727232.1"/>
    <property type="molecule type" value="Genomic_DNA"/>
</dbReference>
<sequence length="297" mass="34761">MSLWYQSFIRDRTIAFFDEDFLSLGQEEKPRSPLSELRTQNYHRRGPFASLVGFWEDTVMDHIDYEYEQLVEHFHNCTRKAKSFKTTKRRLFPKTLELIRQRGVARAARNQELTSELAGLCREAIKEHLRKREKQNCWLTLQRRDRTFTTPVGTLPITTMTALRTLDGTPTALRRGIEKVIHDFYSDLFDSHVHLPPRHLMEDGHVIPKVLPFEVRHAIMSVSENRTSPALDRIKPEHLKYLTYWRRSSLVICWNARYLSNGKPARPCCCKRRETHKTSAAIVQSAYCPSSTSSLQE</sequence>
<keyword evidence="2" id="KW-1185">Reference proteome</keyword>